<sequence length="200" mass="21637">MSELACCEPLSLDVRETALSLMVPVVASPSVIDNGGIAREATVANDCKALQDRVDQLRSELGDRRAECVRESSDINELKACLAAADDELRRAEQALNQCLTTERLLQTSGKITFLLVQNVGAGFGPGDDFIDVEAVIQLDTEPGKAFGFTLRKDDNQVAHAAMLEVLRDAFNAGTPVTIDFDIRPNKQNGSIVRVFRSGS</sequence>
<proteinExistence type="predicted"/>
<comment type="caution">
    <text evidence="2">The sequence shown here is derived from an EMBL/GenBank/DDBJ whole genome shotgun (WGS) entry which is preliminary data.</text>
</comment>
<keyword evidence="1" id="KW-0175">Coiled coil</keyword>
<dbReference type="RefSeq" id="WP_201874019.1">
    <property type="nucleotide sequence ID" value="NZ_JAERRF010000005.1"/>
</dbReference>
<name>A0ABS1NA90_9ACTN</name>
<dbReference type="EMBL" id="JAERRF010000005">
    <property type="protein sequence ID" value="MBL1096996.1"/>
    <property type="molecule type" value="Genomic_DNA"/>
</dbReference>
<reference evidence="2 3" key="1">
    <citation type="submission" date="2021-01" db="EMBL/GenBank/DDBJ databases">
        <title>WGS of actinomycetes isolated from Thailand.</title>
        <authorList>
            <person name="Thawai C."/>
        </authorList>
    </citation>
    <scope>NUCLEOTIDE SEQUENCE [LARGE SCALE GENOMIC DNA]</scope>
    <source>
        <strain evidence="2 3">CA1R205</strain>
    </source>
</reference>
<dbReference type="Proteomes" id="UP000634229">
    <property type="component" value="Unassembled WGS sequence"/>
</dbReference>
<protein>
    <submittedName>
        <fullName evidence="2">Uncharacterized protein</fullName>
    </submittedName>
</protein>
<keyword evidence="3" id="KW-1185">Reference proteome</keyword>
<accession>A0ABS1NA90</accession>
<evidence type="ECO:0000313" key="2">
    <source>
        <dbReference type="EMBL" id="MBL1096996.1"/>
    </source>
</evidence>
<feature type="coiled-coil region" evidence="1">
    <location>
        <begin position="40"/>
        <end position="102"/>
    </location>
</feature>
<gene>
    <name evidence="2" type="ORF">JK363_09995</name>
</gene>
<evidence type="ECO:0000313" key="3">
    <source>
        <dbReference type="Proteomes" id="UP000634229"/>
    </source>
</evidence>
<organism evidence="2 3">
    <name type="scientific">Streptomyces coffeae</name>
    <dbReference type="NCBI Taxonomy" id="621382"/>
    <lineage>
        <taxon>Bacteria</taxon>
        <taxon>Bacillati</taxon>
        <taxon>Actinomycetota</taxon>
        <taxon>Actinomycetes</taxon>
        <taxon>Kitasatosporales</taxon>
        <taxon>Streptomycetaceae</taxon>
        <taxon>Streptomyces</taxon>
    </lineage>
</organism>
<evidence type="ECO:0000256" key="1">
    <source>
        <dbReference type="SAM" id="Coils"/>
    </source>
</evidence>